<proteinExistence type="predicted"/>
<evidence type="ECO:0000313" key="2">
    <source>
        <dbReference type="Proteomes" id="UP000469943"/>
    </source>
</evidence>
<accession>A0A7K3TD02</accession>
<reference evidence="1 2" key="1">
    <citation type="submission" date="2019-10" db="EMBL/GenBank/DDBJ databases">
        <title>Bifidobacterium from non-human primates.</title>
        <authorList>
            <person name="Modesto M."/>
        </authorList>
    </citation>
    <scope>NUCLEOTIDE SEQUENCE [LARGE SCALE GENOMIC DNA]</scope>
    <source>
        <strain evidence="1 2">TREM</strain>
    </source>
</reference>
<dbReference type="InterPro" id="IPR007367">
    <property type="entry name" value="DUF433"/>
</dbReference>
<dbReference type="AlphaFoldDB" id="A0A7K3TD02"/>
<dbReference type="InterPro" id="IPR009057">
    <property type="entry name" value="Homeodomain-like_sf"/>
</dbReference>
<comment type="caution">
    <text evidence="1">The sequence shown here is derived from an EMBL/GenBank/DDBJ whole genome shotgun (WGS) entry which is preliminary data.</text>
</comment>
<gene>
    <name evidence="1" type="ORF">GFD24_07590</name>
</gene>
<protein>
    <submittedName>
        <fullName evidence="1">DUF433 domain-containing protein</fullName>
    </submittedName>
</protein>
<dbReference type="InterPro" id="IPR036388">
    <property type="entry name" value="WH-like_DNA-bd_sf"/>
</dbReference>
<dbReference type="Gene3D" id="1.10.10.10">
    <property type="entry name" value="Winged helix-like DNA-binding domain superfamily/Winged helix DNA-binding domain"/>
    <property type="match status" value="1"/>
</dbReference>
<dbReference type="EMBL" id="WHZX01000005">
    <property type="protein sequence ID" value="NEG72064.1"/>
    <property type="molecule type" value="Genomic_DNA"/>
</dbReference>
<dbReference type="Proteomes" id="UP000469943">
    <property type="component" value="Unassembled WGS sequence"/>
</dbReference>
<dbReference type="SUPFAM" id="SSF46689">
    <property type="entry name" value="Homeodomain-like"/>
    <property type="match status" value="1"/>
</dbReference>
<organism evidence="1 2">
    <name type="scientific">Bifidobacterium ramosum</name>
    <dbReference type="NCBI Taxonomy" id="1798158"/>
    <lineage>
        <taxon>Bacteria</taxon>
        <taxon>Bacillati</taxon>
        <taxon>Actinomycetota</taxon>
        <taxon>Actinomycetes</taxon>
        <taxon>Bifidobacteriales</taxon>
        <taxon>Bifidobacteriaceae</taxon>
        <taxon>Bifidobacterium</taxon>
    </lineage>
</organism>
<sequence>MIEEFVNWRGERVPNLLHPRQHLEIDPDRLGGWPTVRGTRIPFDTIAVLRLDDDMSMDDIRYYYPSITIQAVEDSVDFSRTMQRLAA</sequence>
<name>A0A7K3TD02_9BIFI</name>
<dbReference type="Pfam" id="PF04255">
    <property type="entry name" value="DUF433"/>
    <property type="match status" value="1"/>
</dbReference>
<evidence type="ECO:0000313" key="1">
    <source>
        <dbReference type="EMBL" id="NEG72064.1"/>
    </source>
</evidence>